<dbReference type="OrthoDB" id="1643178at2"/>
<proteinExistence type="predicted"/>
<name>A0A540V2H9_9BACL</name>
<dbReference type="EMBL" id="VIGD01000008">
    <property type="protein sequence ID" value="TQE90946.1"/>
    <property type="molecule type" value="Genomic_DNA"/>
</dbReference>
<dbReference type="Pfam" id="PF09671">
    <property type="entry name" value="Spore_GerQ"/>
    <property type="match status" value="1"/>
</dbReference>
<gene>
    <name evidence="1" type="ORF">FKZ59_07500</name>
</gene>
<accession>A0A540V2H9</accession>
<evidence type="ECO:0000313" key="2">
    <source>
        <dbReference type="Proteomes" id="UP000315753"/>
    </source>
</evidence>
<organism evidence="1 2">
    <name type="scientific">Ureibacillus terrenus</name>
    <dbReference type="NCBI Taxonomy" id="118246"/>
    <lineage>
        <taxon>Bacteria</taxon>
        <taxon>Bacillati</taxon>
        <taxon>Bacillota</taxon>
        <taxon>Bacilli</taxon>
        <taxon>Bacillales</taxon>
        <taxon>Caryophanaceae</taxon>
        <taxon>Ureibacillus</taxon>
    </lineage>
</organism>
<dbReference type="Proteomes" id="UP000315753">
    <property type="component" value="Unassembled WGS sequence"/>
</dbReference>
<evidence type="ECO:0000313" key="1">
    <source>
        <dbReference type="EMBL" id="TQE90946.1"/>
    </source>
</evidence>
<dbReference type="InterPro" id="IPR014099">
    <property type="entry name" value="Spore_coat_GerQ"/>
</dbReference>
<sequence>MTPSGTVTPSPPGGRQTEESYIENILRANIGVTGTFYFTFPVSETLSNETRGNVLRVRGAVIQAGRDHAVIREANTNHVYLVPMIYFDYARFDDGFKYINTSRPRPQQR</sequence>
<dbReference type="AlphaFoldDB" id="A0A540V2H9"/>
<comment type="caution">
    <text evidence="1">The sequence shown here is derived from an EMBL/GenBank/DDBJ whole genome shotgun (WGS) entry which is preliminary data.</text>
</comment>
<keyword evidence="2" id="KW-1185">Reference proteome</keyword>
<keyword evidence="1" id="KW-0167">Capsid protein</keyword>
<keyword evidence="1" id="KW-0946">Virion</keyword>
<protein>
    <submittedName>
        <fullName evidence="1">Spore coat protein GerQ</fullName>
    </submittedName>
</protein>
<reference evidence="1 2" key="1">
    <citation type="submission" date="2019-06" db="EMBL/GenBank/DDBJ databases">
        <title>Genome sequence of Ureibacillus terrenus.</title>
        <authorList>
            <person name="Maclea K.S."/>
            <person name="Simoes M."/>
        </authorList>
    </citation>
    <scope>NUCLEOTIDE SEQUENCE [LARGE SCALE GENOMIC DNA]</scope>
    <source>
        <strain evidence="1 2">ATCC BAA-384</strain>
    </source>
</reference>